<feature type="domain" description="Peptidase S54 rhomboid" evidence="8">
    <location>
        <begin position="66"/>
        <end position="223"/>
    </location>
</feature>
<evidence type="ECO:0000256" key="7">
    <source>
        <dbReference type="SAM" id="Phobius"/>
    </source>
</evidence>
<dbReference type="AlphaFoldDB" id="A0A0D6JJ20"/>
<sequence>MRYHQPIFNVPNSVLALIAIFIAVHIVRQMLPVDQEEWLTVAMAFVPARYSGYAAELPGGEIASITSFLTHMLVHGDVTHLMFNSAWFLAFGGAIALRIGGPRFLAFTAFTGVIGALTFLAFHFGELVPVVGASGAVSGMMGGVMRFLFSAIDRHNFAALREAPHSVPLMSLNQALTDKRVIAVTAIWLLLNALSVLGIPGVDSGGGIAWEAHVGGYAAGFLCFGFFDNRAPTSRPRPYLVN</sequence>
<dbReference type="Gene3D" id="1.20.1540.10">
    <property type="entry name" value="Rhomboid-like"/>
    <property type="match status" value="1"/>
</dbReference>
<evidence type="ECO:0000256" key="1">
    <source>
        <dbReference type="ARBA" id="ARBA00004141"/>
    </source>
</evidence>
<keyword evidence="3" id="KW-0997">Cell inner membrane</keyword>
<dbReference type="Proteomes" id="UP000033187">
    <property type="component" value="Chromosome 1"/>
</dbReference>
<evidence type="ECO:0000256" key="4">
    <source>
        <dbReference type="ARBA" id="ARBA00022692"/>
    </source>
</evidence>
<keyword evidence="5 7" id="KW-1133">Transmembrane helix</keyword>
<keyword evidence="4 7" id="KW-0812">Transmembrane</keyword>
<feature type="transmembrane region" description="Helical" evidence="7">
    <location>
        <begin position="104"/>
        <end position="124"/>
    </location>
</feature>
<evidence type="ECO:0000256" key="5">
    <source>
        <dbReference type="ARBA" id="ARBA00022989"/>
    </source>
</evidence>
<dbReference type="PANTHER" id="PTHR43066:SF26">
    <property type="entry name" value="RHOMBOID PROTEASE GLPG"/>
    <property type="match status" value="1"/>
</dbReference>
<feature type="transmembrane region" description="Helical" evidence="7">
    <location>
        <begin position="78"/>
        <end position="97"/>
    </location>
</feature>
<dbReference type="InterPro" id="IPR035952">
    <property type="entry name" value="Rhomboid-like_sf"/>
</dbReference>
<keyword evidence="2" id="KW-1003">Cell membrane</keyword>
<evidence type="ECO:0000256" key="3">
    <source>
        <dbReference type="ARBA" id="ARBA00022519"/>
    </source>
</evidence>
<gene>
    <name evidence="9" type="ORF">YBN1229_v1_3083</name>
</gene>
<name>A0A0D6JJ20_9HYPH</name>
<proteinExistence type="predicted"/>
<dbReference type="EMBL" id="LN829119">
    <property type="protein sequence ID" value="CPR21514.1"/>
    <property type="molecule type" value="Genomic_DNA"/>
</dbReference>
<dbReference type="Pfam" id="PF01694">
    <property type="entry name" value="Rhomboid"/>
    <property type="match status" value="1"/>
</dbReference>
<dbReference type="GO" id="GO:0016020">
    <property type="term" value="C:membrane"/>
    <property type="evidence" value="ECO:0007669"/>
    <property type="project" value="UniProtKB-SubCell"/>
</dbReference>
<organism evidence="9 10">
    <name type="scientific">Candidatus Filomicrobium marinum</name>
    <dbReference type="NCBI Taxonomy" id="1608628"/>
    <lineage>
        <taxon>Bacteria</taxon>
        <taxon>Pseudomonadati</taxon>
        <taxon>Pseudomonadota</taxon>
        <taxon>Alphaproteobacteria</taxon>
        <taxon>Hyphomicrobiales</taxon>
        <taxon>Hyphomicrobiaceae</taxon>
        <taxon>Filomicrobium</taxon>
    </lineage>
</organism>
<evidence type="ECO:0000256" key="6">
    <source>
        <dbReference type="ARBA" id="ARBA00023136"/>
    </source>
</evidence>
<evidence type="ECO:0000259" key="8">
    <source>
        <dbReference type="Pfam" id="PF01694"/>
    </source>
</evidence>
<comment type="subcellular location">
    <subcellularLocation>
        <location evidence="1">Membrane</location>
        <topology evidence="1">Multi-pass membrane protein</topology>
    </subcellularLocation>
</comment>
<dbReference type="KEGG" id="fiy:BN1229_v1_3083"/>
<feature type="transmembrane region" description="Helical" evidence="7">
    <location>
        <begin position="130"/>
        <end position="149"/>
    </location>
</feature>
<reference evidence="10" key="1">
    <citation type="submission" date="2015-02" db="EMBL/GenBank/DDBJ databases">
        <authorList>
            <person name="Chooi Y.-H."/>
        </authorList>
    </citation>
    <scope>NUCLEOTIDE SEQUENCE [LARGE SCALE GENOMIC DNA]</scope>
    <source>
        <strain evidence="10">strain Y</strain>
    </source>
</reference>
<evidence type="ECO:0000313" key="10">
    <source>
        <dbReference type="Proteomes" id="UP000033187"/>
    </source>
</evidence>
<evidence type="ECO:0000256" key="2">
    <source>
        <dbReference type="ARBA" id="ARBA00022475"/>
    </source>
</evidence>
<evidence type="ECO:0000313" key="9">
    <source>
        <dbReference type="EMBL" id="CPR21514.1"/>
    </source>
</evidence>
<protein>
    <submittedName>
        <fullName evidence="9">Rhomboid family protein</fullName>
    </submittedName>
</protein>
<feature type="transmembrane region" description="Helical" evidence="7">
    <location>
        <begin position="7"/>
        <end position="27"/>
    </location>
</feature>
<dbReference type="InterPro" id="IPR022764">
    <property type="entry name" value="Peptidase_S54_rhomboid_dom"/>
</dbReference>
<accession>A0A0D6JJ20</accession>
<keyword evidence="10" id="KW-1185">Reference proteome</keyword>
<dbReference type="GO" id="GO:0004252">
    <property type="term" value="F:serine-type endopeptidase activity"/>
    <property type="evidence" value="ECO:0007669"/>
    <property type="project" value="InterPro"/>
</dbReference>
<dbReference type="SUPFAM" id="SSF144091">
    <property type="entry name" value="Rhomboid-like"/>
    <property type="match status" value="1"/>
</dbReference>
<feature type="transmembrane region" description="Helical" evidence="7">
    <location>
        <begin position="181"/>
        <end position="202"/>
    </location>
</feature>
<feature type="transmembrane region" description="Helical" evidence="7">
    <location>
        <begin position="208"/>
        <end position="227"/>
    </location>
</feature>
<dbReference type="KEGG" id="fil:BN1229_v1_2831"/>
<dbReference type="RefSeq" id="WP_046478615.1">
    <property type="nucleotide sequence ID" value="NZ_LN829118.1"/>
</dbReference>
<keyword evidence="6 7" id="KW-0472">Membrane</keyword>
<dbReference type="OrthoDB" id="9797190at2"/>
<dbReference type="PANTHER" id="PTHR43066">
    <property type="entry name" value="RHOMBOID-RELATED PROTEIN"/>
    <property type="match status" value="1"/>
</dbReference>